<reference evidence="2 3" key="1">
    <citation type="submission" date="2019-03" db="EMBL/GenBank/DDBJ databases">
        <title>First draft genome of Liparis tanakae, snailfish: a comprehensive survey of snailfish specific genes.</title>
        <authorList>
            <person name="Kim W."/>
            <person name="Song I."/>
            <person name="Jeong J.-H."/>
            <person name="Kim D."/>
            <person name="Kim S."/>
            <person name="Ryu S."/>
            <person name="Song J.Y."/>
            <person name="Lee S.K."/>
        </authorList>
    </citation>
    <scope>NUCLEOTIDE SEQUENCE [LARGE SCALE GENOMIC DNA]</scope>
    <source>
        <tissue evidence="2">Muscle</tissue>
    </source>
</reference>
<name>A0A4Z2HA41_9TELE</name>
<evidence type="ECO:0000313" key="2">
    <source>
        <dbReference type="EMBL" id="TNN62767.1"/>
    </source>
</evidence>
<evidence type="ECO:0000313" key="3">
    <source>
        <dbReference type="Proteomes" id="UP000314294"/>
    </source>
</evidence>
<gene>
    <name evidence="2" type="ORF">EYF80_026993</name>
</gene>
<evidence type="ECO:0000256" key="1">
    <source>
        <dbReference type="SAM" id="MobiDB-lite"/>
    </source>
</evidence>
<dbReference type="Proteomes" id="UP000314294">
    <property type="component" value="Unassembled WGS sequence"/>
</dbReference>
<comment type="caution">
    <text evidence="2">The sequence shown here is derived from an EMBL/GenBank/DDBJ whole genome shotgun (WGS) entry which is preliminary data.</text>
</comment>
<accession>A0A4Z2HA41</accession>
<dbReference type="AlphaFoldDB" id="A0A4Z2HA41"/>
<feature type="compositionally biased region" description="Low complexity" evidence="1">
    <location>
        <begin position="12"/>
        <end position="22"/>
    </location>
</feature>
<feature type="compositionally biased region" description="Polar residues" evidence="1">
    <location>
        <begin position="27"/>
        <end position="36"/>
    </location>
</feature>
<feature type="region of interest" description="Disordered" evidence="1">
    <location>
        <begin position="12"/>
        <end position="46"/>
    </location>
</feature>
<keyword evidence="3" id="KW-1185">Reference proteome</keyword>
<dbReference type="EMBL" id="SRLO01000286">
    <property type="protein sequence ID" value="TNN62767.1"/>
    <property type="molecule type" value="Genomic_DNA"/>
</dbReference>
<proteinExistence type="predicted"/>
<organism evidence="2 3">
    <name type="scientific">Liparis tanakae</name>
    <name type="common">Tanaka's snailfish</name>
    <dbReference type="NCBI Taxonomy" id="230148"/>
    <lineage>
        <taxon>Eukaryota</taxon>
        <taxon>Metazoa</taxon>
        <taxon>Chordata</taxon>
        <taxon>Craniata</taxon>
        <taxon>Vertebrata</taxon>
        <taxon>Euteleostomi</taxon>
        <taxon>Actinopterygii</taxon>
        <taxon>Neopterygii</taxon>
        <taxon>Teleostei</taxon>
        <taxon>Neoteleostei</taxon>
        <taxon>Acanthomorphata</taxon>
        <taxon>Eupercaria</taxon>
        <taxon>Perciformes</taxon>
        <taxon>Cottioidei</taxon>
        <taxon>Cottales</taxon>
        <taxon>Liparidae</taxon>
        <taxon>Liparis</taxon>
    </lineage>
</organism>
<protein>
    <submittedName>
        <fullName evidence="2">Uncharacterized protein</fullName>
    </submittedName>
</protein>
<sequence length="114" mass="12831">MLASTISSFTITASGSTSSTSGDWTKRQQLYQTTGPRPSVAQRHHLHKNKRNGYLETLSGHFNGDDSRSLSPQWICTLARLPFMELSRSLRSAFPRAIFSSIKCSFLFRDLFSL</sequence>